<dbReference type="GO" id="GO:0005886">
    <property type="term" value="C:plasma membrane"/>
    <property type="evidence" value="ECO:0007669"/>
    <property type="project" value="UniProtKB-SubCell"/>
</dbReference>
<sequence>MTGCEWHFGPLPCHVKRTILFLLIIIITPLANTKPQSFEYPDFNSIQLKKDGRASTSSASSAIQLTGTNGPNPTSNGTAGRVTYPEPINLRDNTLNELYDFTTKFSFVISSKNQSAYGVGLAFFLATPTLPSINDTPQLRGGGLGVGLVFGNQHLIEKRYTFVAVEFDTFSNAWDPDGSHVGININSMQSDIFEEWQINITKGKVCDCGIQYNSRNSMLDVFFTGYRFSGEDVTQQLSYRVNISDVLLSDSVIVGISAATGANFEEHTLLSWSFVTSLPNNENSQKRKFIHLKFLVGMGIGIGLYLSFFGLLYTLIMISRIKKGKEENVTSEDNSYMDDKFPMSTGPKKIHYNELVTATNNFEETQKLGHGGFGVVYKGYFQDSKSHVAVKRISTNSRQGVKQYAAEVKIISQLRHRNLVKLTGWCHKRNDLLLIYEYMPNGSLDSHLFRGESILSWNVRYNIALGIASALFYLQQEWEKCVLHKDIKSSNIMLDSNFNAKLGDFGLARLVDHEKGSETTDVAGTMGYIAPEYVSTGKARKESDIFSFGVVLLEVATGRKTIHHKEMESEEVSLVEWVWELYGLGSLLVAVDPTLCGEFDVKQMECLLVVGLWCANPDCTSRPSIREVVKVLNFEAPLPILPQHIPVLAYVCRRTDELFFTVPTSFMATT</sequence>
<dbReference type="GO" id="GO:0002229">
    <property type="term" value="P:defense response to oomycetes"/>
    <property type="evidence" value="ECO:0007669"/>
    <property type="project" value="UniProtKB-ARBA"/>
</dbReference>
<dbReference type="InterPro" id="IPR008271">
    <property type="entry name" value="Ser/Thr_kinase_AS"/>
</dbReference>
<evidence type="ECO:0000259" key="23">
    <source>
        <dbReference type="PROSITE" id="PS50011"/>
    </source>
</evidence>
<dbReference type="Gene3D" id="2.60.120.200">
    <property type="match status" value="1"/>
</dbReference>
<dbReference type="GO" id="GO:0030246">
    <property type="term" value="F:carbohydrate binding"/>
    <property type="evidence" value="ECO:0007669"/>
    <property type="project" value="UniProtKB-KW"/>
</dbReference>
<comment type="caution">
    <text evidence="24">The sequence shown here is derived from an EMBL/GenBank/DDBJ whole genome shotgun (WGS) entry which is preliminary data.</text>
</comment>
<dbReference type="InterPro" id="IPR017441">
    <property type="entry name" value="Protein_kinase_ATP_BS"/>
</dbReference>
<evidence type="ECO:0000256" key="22">
    <source>
        <dbReference type="SAM" id="SignalP"/>
    </source>
</evidence>
<keyword evidence="12 19" id="KW-0547">Nucleotide-binding</keyword>
<keyword evidence="6" id="KW-1003">Cell membrane</keyword>
<dbReference type="InterPro" id="IPR013320">
    <property type="entry name" value="ConA-like_dom_sf"/>
</dbReference>
<keyword evidence="8" id="KW-0808">Transferase</keyword>
<keyword evidence="16 21" id="KW-0472">Membrane</keyword>
<comment type="subcellular location">
    <subcellularLocation>
        <location evidence="1">Cell membrane</location>
        <topology evidence="1">Single-pass type I membrane protein</topology>
    </subcellularLocation>
</comment>
<keyword evidence="15 21" id="KW-1133">Transmembrane helix</keyword>
<keyword evidence="10 22" id="KW-0732">Signal</keyword>
<dbReference type="InterPro" id="IPR019825">
    <property type="entry name" value="Lectin_legB_Mn/Ca_BS"/>
</dbReference>
<dbReference type="CDD" id="cd06899">
    <property type="entry name" value="lectin_legume_LecRK_Arcelin_ConA"/>
    <property type="match status" value="1"/>
</dbReference>
<dbReference type="Pfam" id="PF00139">
    <property type="entry name" value="Lectin_legB"/>
    <property type="match status" value="1"/>
</dbReference>
<evidence type="ECO:0000256" key="20">
    <source>
        <dbReference type="SAM" id="MobiDB-lite"/>
    </source>
</evidence>
<feature type="chain" id="PRO_5042813411" description="non-specific serine/threonine protein kinase" evidence="22">
    <location>
        <begin position="34"/>
        <end position="670"/>
    </location>
</feature>
<reference evidence="24 25" key="1">
    <citation type="submission" date="2024-01" db="EMBL/GenBank/DDBJ databases">
        <title>The genomes of 5 underutilized Papilionoideae crops provide insights into root nodulation and disease resistance.</title>
        <authorList>
            <person name="Yuan L."/>
        </authorList>
    </citation>
    <scope>NUCLEOTIDE SEQUENCE [LARGE SCALE GENOMIC DNA]</scope>
    <source>
        <strain evidence="24">LY-2023</strain>
        <tissue evidence="24">Leaf</tissue>
    </source>
</reference>
<gene>
    <name evidence="24" type="ORF">RJT34_04239</name>
</gene>
<dbReference type="SMART" id="SM00220">
    <property type="entry name" value="S_TKc"/>
    <property type="match status" value="1"/>
</dbReference>
<evidence type="ECO:0000256" key="3">
    <source>
        <dbReference type="ARBA" id="ARBA00008536"/>
    </source>
</evidence>
<dbReference type="Gene3D" id="3.30.200.20">
    <property type="entry name" value="Phosphorylase Kinase, domain 1"/>
    <property type="match status" value="1"/>
</dbReference>
<dbReference type="SUPFAM" id="SSF49899">
    <property type="entry name" value="Concanavalin A-like lectins/glucanases"/>
    <property type="match status" value="1"/>
</dbReference>
<dbReference type="InterPro" id="IPR011009">
    <property type="entry name" value="Kinase-like_dom_sf"/>
</dbReference>
<evidence type="ECO:0000256" key="10">
    <source>
        <dbReference type="ARBA" id="ARBA00022729"/>
    </source>
</evidence>
<evidence type="ECO:0000256" key="14">
    <source>
        <dbReference type="ARBA" id="ARBA00022840"/>
    </source>
</evidence>
<evidence type="ECO:0000256" key="21">
    <source>
        <dbReference type="SAM" id="Phobius"/>
    </source>
</evidence>
<keyword evidence="18" id="KW-0325">Glycoprotein</keyword>
<dbReference type="FunFam" id="1.10.510.10:FF:000240">
    <property type="entry name" value="Lectin-domain containing receptor kinase A4.3"/>
    <property type="match status" value="1"/>
</dbReference>
<dbReference type="AlphaFoldDB" id="A0AAN9Q5X7"/>
<dbReference type="GO" id="GO:0005524">
    <property type="term" value="F:ATP binding"/>
    <property type="evidence" value="ECO:0007669"/>
    <property type="project" value="UniProtKB-UniRule"/>
</dbReference>
<evidence type="ECO:0000256" key="6">
    <source>
        <dbReference type="ARBA" id="ARBA00022475"/>
    </source>
</evidence>
<feature type="domain" description="Protein kinase" evidence="23">
    <location>
        <begin position="362"/>
        <end position="641"/>
    </location>
</feature>
<evidence type="ECO:0000256" key="1">
    <source>
        <dbReference type="ARBA" id="ARBA00004251"/>
    </source>
</evidence>
<keyword evidence="13" id="KW-0418">Kinase</keyword>
<keyword evidence="11" id="KW-0430">Lectin</keyword>
<dbReference type="InterPro" id="IPR000719">
    <property type="entry name" value="Prot_kinase_dom"/>
</dbReference>
<evidence type="ECO:0000256" key="7">
    <source>
        <dbReference type="ARBA" id="ARBA00022527"/>
    </source>
</evidence>
<evidence type="ECO:0000256" key="15">
    <source>
        <dbReference type="ARBA" id="ARBA00022989"/>
    </source>
</evidence>
<dbReference type="FunFam" id="3.30.200.20:FF:000168">
    <property type="entry name" value="L-type lectin-domain containing receptor kinase IX.1"/>
    <property type="match status" value="1"/>
</dbReference>
<dbReference type="InterPro" id="IPR050528">
    <property type="entry name" value="L-type_Lectin-RKs"/>
</dbReference>
<dbReference type="Pfam" id="PF00069">
    <property type="entry name" value="Pkinase"/>
    <property type="match status" value="1"/>
</dbReference>
<evidence type="ECO:0000256" key="19">
    <source>
        <dbReference type="PROSITE-ProRule" id="PRU10141"/>
    </source>
</evidence>
<dbReference type="PROSITE" id="PS00307">
    <property type="entry name" value="LECTIN_LEGUME_BETA"/>
    <property type="match status" value="1"/>
</dbReference>
<feature type="transmembrane region" description="Helical" evidence="21">
    <location>
        <begin position="294"/>
        <end position="316"/>
    </location>
</feature>
<evidence type="ECO:0000256" key="2">
    <source>
        <dbReference type="ARBA" id="ARBA00007606"/>
    </source>
</evidence>
<dbReference type="PROSITE" id="PS00108">
    <property type="entry name" value="PROTEIN_KINASE_ST"/>
    <property type="match status" value="1"/>
</dbReference>
<evidence type="ECO:0000313" key="25">
    <source>
        <dbReference type="Proteomes" id="UP001359559"/>
    </source>
</evidence>
<dbReference type="PROSITE" id="PS00107">
    <property type="entry name" value="PROTEIN_KINASE_ATP"/>
    <property type="match status" value="1"/>
</dbReference>
<dbReference type="GO" id="GO:0004674">
    <property type="term" value="F:protein serine/threonine kinase activity"/>
    <property type="evidence" value="ECO:0007669"/>
    <property type="project" value="UniProtKB-KW"/>
</dbReference>
<dbReference type="Gene3D" id="1.10.510.10">
    <property type="entry name" value="Transferase(Phosphotransferase) domain 1"/>
    <property type="match status" value="1"/>
</dbReference>
<organism evidence="24 25">
    <name type="scientific">Clitoria ternatea</name>
    <name type="common">Butterfly pea</name>
    <dbReference type="NCBI Taxonomy" id="43366"/>
    <lineage>
        <taxon>Eukaryota</taxon>
        <taxon>Viridiplantae</taxon>
        <taxon>Streptophyta</taxon>
        <taxon>Embryophyta</taxon>
        <taxon>Tracheophyta</taxon>
        <taxon>Spermatophyta</taxon>
        <taxon>Magnoliopsida</taxon>
        <taxon>eudicotyledons</taxon>
        <taxon>Gunneridae</taxon>
        <taxon>Pentapetalae</taxon>
        <taxon>rosids</taxon>
        <taxon>fabids</taxon>
        <taxon>Fabales</taxon>
        <taxon>Fabaceae</taxon>
        <taxon>Papilionoideae</taxon>
        <taxon>50 kb inversion clade</taxon>
        <taxon>NPAAA clade</taxon>
        <taxon>indigoferoid/millettioid clade</taxon>
        <taxon>Phaseoleae</taxon>
        <taxon>Clitoria</taxon>
    </lineage>
</organism>
<evidence type="ECO:0000256" key="9">
    <source>
        <dbReference type="ARBA" id="ARBA00022692"/>
    </source>
</evidence>
<keyword evidence="17" id="KW-0675">Receptor</keyword>
<protein>
    <recommendedName>
        <fullName evidence="5">non-specific serine/threonine protein kinase</fullName>
        <ecNumber evidence="5">2.7.11.1</ecNumber>
    </recommendedName>
</protein>
<accession>A0AAN9Q5X7</accession>
<keyword evidence="14 19" id="KW-0067">ATP-binding</keyword>
<evidence type="ECO:0000256" key="11">
    <source>
        <dbReference type="ARBA" id="ARBA00022734"/>
    </source>
</evidence>
<dbReference type="PROSITE" id="PS50011">
    <property type="entry name" value="PROTEIN_KINASE_DOM"/>
    <property type="match status" value="1"/>
</dbReference>
<dbReference type="Proteomes" id="UP001359559">
    <property type="component" value="Unassembled WGS sequence"/>
</dbReference>
<evidence type="ECO:0000256" key="18">
    <source>
        <dbReference type="ARBA" id="ARBA00023180"/>
    </source>
</evidence>
<evidence type="ECO:0000256" key="12">
    <source>
        <dbReference type="ARBA" id="ARBA00022741"/>
    </source>
</evidence>
<comment type="similarity">
    <text evidence="4">In the C-terminal section; belongs to the protein kinase superfamily. Ser/Thr protein kinase family.</text>
</comment>
<keyword evidence="7" id="KW-0723">Serine/threonine-protein kinase</keyword>
<evidence type="ECO:0000256" key="16">
    <source>
        <dbReference type="ARBA" id="ARBA00023136"/>
    </source>
</evidence>
<keyword evidence="25" id="KW-1185">Reference proteome</keyword>
<feature type="region of interest" description="Disordered" evidence="20">
    <location>
        <begin position="59"/>
        <end position="83"/>
    </location>
</feature>
<dbReference type="SUPFAM" id="SSF56112">
    <property type="entry name" value="Protein kinase-like (PK-like)"/>
    <property type="match status" value="1"/>
</dbReference>
<evidence type="ECO:0000256" key="17">
    <source>
        <dbReference type="ARBA" id="ARBA00023170"/>
    </source>
</evidence>
<dbReference type="PANTHER" id="PTHR27007">
    <property type="match status" value="1"/>
</dbReference>
<evidence type="ECO:0000313" key="24">
    <source>
        <dbReference type="EMBL" id="KAK7319518.1"/>
    </source>
</evidence>
<evidence type="ECO:0000256" key="13">
    <source>
        <dbReference type="ARBA" id="ARBA00022777"/>
    </source>
</evidence>
<dbReference type="EMBL" id="JAYKXN010000001">
    <property type="protein sequence ID" value="KAK7319518.1"/>
    <property type="molecule type" value="Genomic_DNA"/>
</dbReference>
<feature type="binding site" evidence="19">
    <location>
        <position position="391"/>
    </location>
    <ligand>
        <name>ATP</name>
        <dbReference type="ChEBI" id="CHEBI:30616"/>
    </ligand>
</feature>
<comment type="similarity">
    <text evidence="2">Belongs to the leguminous lectin family.</text>
</comment>
<dbReference type="EC" id="2.7.11.1" evidence="5"/>
<proteinExistence type="inferred from homology"/>
<dbReference type="InterPro" id="IPR001220">
    <property type="entry name" value="Legume_lectin_dom"/>
</dbReference>
<evidence type="ECO:0000256" key="8">
    <source>
        <dbReference type="ARBA" id="ARBA00022679"/>
    </source>
</evidence>
<feature type="signal peptide" evidence="22">
    <location>
        <begin position="1"/>
        <end position="33"/>
    </location>
</feature>
<evidence type="ECO:0000256" key="5">
    <source>
        <dbReference type="ARBA" id="ARBA00012513"/>
    </source>
</evidence>
<evidence type="ECO:0000256" key="4">
    <source>
        <dbReference type="ARBA" id="ARBA00010217"/>
    </source>
</evidence>
<name>A0AAN9Q5X7_CLITE</name>
<dbReference type="CDD" id="cd14066">
    <property type="entry name" value="STKc_IRAK"/>
    <property type="match status" value="1"/>
</dbReference>
<keyword evidence="9 21" id="KW-0812">Transmembrane</keyword>
<comment type="similarity">
    <text evidence="3">In the N-terminal section; belongs to the leguminous lectin family.</text>
</comment>
<feature type="compositionally biased region" description="Polar residues" evidence="20">
    <location>
        <begin position="59"/>
        <end position="78"/>
    </location>
</feature>